<sequence length="487" mass="54287">MGRAKIEIKKIENPSARQAGKAFSFGHPCIDYVIDKTLKRPVSVDSDKIEAIRRLESEYNALLQELEVEKERSHALQTQMESDQLNQIHCWSHNWWEEPVHTMGMGELKQHAERLETFYGLIVDRARYLQYVSSLDFPLMQQYHNMLIGRQHASAASLMLKQYTSSGGHLQHNAPAAQQLHQYMNIDGVAMERDMGMSGSASNMAHCHGLQAFSSPVAKAEQHTSFSNMLLLTGSDDNQSPMNQEPVKWASLEQSCIDQEEQQASDRALAREDQQHEAFREPDNHEGELEGATPMDQASATLYLADDYTADNENFVEDVTGNSQYISSFADNVLGNLSGQDDDSASADQFPANEKLNTEIVINVSASNSHQSNNVHDMVVSLCANVDLGDNKGVNISAYVNDHDHTMQDVIEISNGVEKPPDTNIEAHGESNCTIDSCNACEVNPQNMCDEGDMNGHWHSCNSTLFVKSSYVQEDSQKLTISILDEE</sequence>
<reference evidence="3 4" key="1">
    <citation type="submission" date="2021-01" db="EMBL/GenBank/DDBJ databases">
        <title>Adiantum capillus-veneris genome.</title>
        <authorList>
            <person name="Fang Y."/>
            <person name="Liao Q."/>
        </authorList>
    </citation>
    <scope>NUCLEOTIDE SEQUENCE [LARGE SCALE GENOMIC DNA]</scope>
    <source>
        <strain evidence="3">H3</strain>
        <tissue evidence="3">Leaf</tissue>
    </source>
</reference>
<dbReference type="Proteomes" id="UP000886520">
    <property type="component" value="Chromosome 5"/>
</dbReference>
<keyword evidence="1" id="KW-0175">Coiled coil</keyword>
<proteinExistence type="predicted"/>
<evidence type="ECO:0000256" key="1">
    <source>
        <dbReference type="SAM" id="Coils"/>
    </source>
</evidence>
<keyword evidence="4" id="KW-1185">Reference proteome</keyword>
<evidence type="ECO:0000256" key="2">
    <source>
        <dbReference type="SAM" id="MobiDB-lite"/>
    </source>
</evidence>
<protein>
    <submittedName>
        <fullName evidence="3">Uncharacterized protein</fullName>
    </submittedName>
</protein>
<dbReference type="AlphaFoldDB" id="A0A9D4ZL80"/>
<evidence type="ECO:0000313" key="4">
    <source>
        <dbReference type="Proteomes" id="UP000886520"/>
    </source>
</evidence>
<gene>
    <name evidence="3" type="ORF">GOP47_0005048</name>
</gene>
<evidence type="ECO:0000313" key="3">
    <source>
        <dbReference type="EMBL" id="KAI5079569.1"/>
    </source>
</evidence>
<organism evidence="3 4">
    <name type="scientific">Adiantum capillus-veneris</name>
    <name type="common">Maidenhair fern</name>
    <dbReference type="NCBI Taxonomy" id="13818"/>
    <lineage>
        <taxon>Eukaryota</taxon>
        <taxon>Viridiplantae</taxon>
        <taxon>Streptophyta</taxon>
        <taxon>Embryophyta</taxon>
        <taxon>Tracheophyta</taxon>
        <taxon>Polypodiopsida</taxon>
        <taxon>Polypodiidae</taxon>
        <taxon>Polypodiales</taxon>
        <taxon>Pteridineae</taxon>
        <taxon>Pteridaceae</taxon>
        <taxon>Vittarioideae</taxon>
        <taxon>Adiantum</taxon>
    </lineage>
</organism>
<dbReference type="OrthoDB" id="1613165at2759"/>
<name>A0A9D4ZL80_ADICA</name>
<feature type="compositionally biased region" description="Basic and acidic residues" evidence="2">
    <location>
        <begin position="268"/>
        <end position="288"/>
    </location>
</feature>
<accession>A0A9D4ZL80</accession>
<dbReference type="EMBL" id="JABFUD020000005">
    <property type="protein sequence ID" value="KAI5079569.1"/>
    <property type="molecule type" value="Genomic_DNA"/>
</dbReference>
<comment type="caution">
    <text evidence="3">The sequence shown here is derived from an EMBL/GenBank/DDBJ whole genome shotgun (WGS) entry which is preliminary data.</text>
</comment>
<feature type="region of interest" description="Disordered" evidence="2">
    <location>
        <begin position="257"/>
        <end position="291"/>
    </location>
</feature>
<feature type="coiled-coil region" evidence="1">
    <location>
        <begin position="49"/>
        <end position="79"/>
    </location>
</feature>